<dbReference type="RefSeq" id="WP_023051792.1">
    <property type="nucleotide sequence ID" value="NZ_CP173065.2"/>
</dbReference>
<dbReference type="Gene3D" id="3.40.50.2000">
    <property type="entry name" value="Glycogen Phosphorylase B"/>
    <property type="match status" value="2"/>
</dbReference>
<name>U7VAM3_9FUSO</name>
<sequence>MNKKISIIHLTTGASNQSAVTRLVEAERKEGLNSIILTLDNKTSYNFVKNYLDKKTKILIKYLINFLEKIQLKQTETPFSISNYSISNFIKNNELLTADIIHLHWINGGFIGTKFLEKLQQLEKKIVITMHDSWFFTGGCHVKLGCKKFENYCHTCEQLKSKKYRDVSYYNFKRKEKIFKNFNGIVVTPSYWLEMEAKKSKVLSKNKIITIGNTLDFEIFKPIDRGIARKILNINSDKIILGFGALDFSSAKYKGYEYLELILNKFFRDKKEKKNNYEILILGGKKLDIQELAGIKVTYLGTLKDNYSLNLFYSAIDMLLYPSLEDNLPNMVMESLASGTPVCSFQTGGIEEMIITEQMGEVVPQRNIEIFVNKMNKILENSLNLEREEVAKEIKNKYSNQKVIREYLKIYNNI</sequence>
<protein>
    <submittedName>
        <fullName evidence="1">Glycosyltransferase, group 1 family protein</fullName>
    </submittedName>
</protein>
<dbReference type="HOGENOM" id="CLU_009583_28_2_0"/>
<dbReference type="AlphaFoldDB" id="U7VAM3"/>
<dbReference type="GO" id="GO:0016740">
    <property type="term" value="F:transferase activity"/>
    <property type="evidence" value="ECO:0007669"/>
    <property type="project" value="UniProtKB-KW"/>
</dbReference>
<dbReference type="SUPFAM" id="SSF53756">
    <property type="entry name" value="UDP-Glycosyltransferase/glycogen phosphorylase"/>
    <property type="match status" value="1"/>
</dbReference>
<keyword evidence="1" id="KW-0808">Transferase</keyword>
<evidence type="ECO:0000313" key="2">
    <source>
        <dbReference type="Proteomes" id="UP000017081"/>
    </source>
</evidence>
<dbReference type="eggNOG" id="COG0297">
    <property type="taxonomic scope" value="Bacteria"/>
</dbReference>
<dbReference type="STRING" id="1319815.HMPREF0202_02260"/>
<dbReference type="Pfam" id="PF13692">
    <property type="entry name" value="Glyco_trans_1_4"/>
    <property type="match status" value="1"/>
</dbReference>
<dbReference type="EMBL" id="AXZF01000104">
    <property type="protein sequence ID" value="ERT67843.1"/>
    <property type="molecule type" value="Genomic_DNA"/>
</dbReference>
<reference evidence="1 2" key="1">
    <citation type="submission" date="2013-08" db="EMBL/GenBank/DDBJ databases">
        <authorList>
            <person name="Weinstock G."/>
            <person name="Sodergren E."/>
            <person name="Wylie T."/>
            <person name="Fulton L."/>
            <person name="Fulton R."/>
            <person name="Fronick C."/>
            <person name="O'Laughlin M."/>
            <person name="Godfrey J."/>
            <person name="Miner T."/>
            <person name="Herter B."/>
            <person name="Appelbaum E."/>
            <person name="Cordes M."/>
            <person name="Lek S."/>
            <person name="Wollam A."/>
            <person name="Pepin K.H."/>
            <person name="Palsikar V.B."/>
            <person name="Mitreva M."/>
            <person name="Wilson R.K."/>
        </authorList>
    </citation>
    <scope>NUCLEOTIDE SEQUENCE [LARGE SCALE GENOMIC DNA]</scope>
    <source>
        <strain evidence="1 2">ATCC BAA-474</strain>
    </source>
</reference>
<gene>
    <name evidence="1" type="ORF">HMPREF0202_02260</name>
</gene>
<organism evidence="1 2">
    <name type="scientific">Cetobacterium somerae ATCC BAA-474</name>
    <dbReference type="NCBI Taxonomy" id="1319815"/>
    <lineage>
        <taxon>Bacteria</taxon>
        <taxon>Fusobacteriati</taxon>
        <taxon>Fusobacteriota</taxon>
        <taxon>Fusobacteriia</taxon>
        <taxon>Fusobacteriales</taxon>
        <taxon>Fusobacteriaceae</taxon>
        <taxon>Cetobacterium</taxon>
    </lineage>
</organism>
<dbReference type="PANTHER" id="PTHR12526">
    <property type="entry name" value="GLYCOSYLTRANSFERASE"/>
    <property type="match status" value="1"/>
</dbReference>
<dbReference type="PANTHER" id="PTHR12526:SF637">
    <property type="entry name" value="GLYCOSYLTRANSFERASE EPSF-RELATED"/>
    <property type="match status" value="1"/>
</dbReference>
<dbReference type="Proteomes" id="UP000017081">
    <property type="component" value="Unassembled WGS sequence"/>
</dbReference>
<accession>U7VAM3</accession>
<evidence type="ECO:0000313" key="1">
    <source>
        <dbReference type="EMBL" id="ERT67843.1"/>
    </source>
</evidence>
<proteinExistence type="predicted"/>
<keyword evidence="2" id="KW-1185">Reference proteome</keyword>
<comment type="caution">
    <text evidence="1">The sequence shown here is derived from an EMBL/GenBank/DDBJ whole genome shotgun (WGS) entry which is preliminary data.</text>
</comment>